<dbReference type="Proteomes" id="UP000030661">
    <property type="component" value="Unassembled WGS sequence"/>
</dbReference>
<dbReference type="InterPro" id="IPR002328">
    <property type="entry name" value="ADH_Zn_CS"/>
</dbReference>
<evidence type="ECO:0000256" key="2">
    <source>
        <dbReference type="ARBA" id="ARBA00008072"/>
    </source>
</evidence>
<dbReference type="Pfam" id="PF08240">
    <property type="entry name" value="ADH_N"/>
    <property type="match status" value="1"/>
</dbReference>
<dbReference type="GO" id="GO:0016616">
    <property type="term" value="F:oxidoreductase activity, acting on the CH-OH group of donors, NAD or NADP as acceptor"/>
    <property type="evidence" value="ECO:0007669"/>
    <property type="project" value="InterPro"/>
</dbReference>
<evidence type="ECO:0000256" key="6">
    <source>
        <dbReference type="ARBA" id="ARBA00023027"/>
    </source>
</evidence>
<dbReference type="InterPro" id="IPR020843">
    <property type="entry name" value="ER"/>
</dbReference>
<comment type="similarity">
    <text evidence="2 7">Belongs to the zinc-containing alcohol dehydrogenase family.</text>
</comment>
<keyword evidence="5" id="KW-0560">Oxidoreductase</keyword>
<dbReference type="EMBL" id="DF820468">
    <property type="protein sequence ID" value="GAK58746.1"/>
    <property type="molecule type" value="Genomic_DNA"/>
</dbReference>
<dbReference type="HOGENOM" id="CLU_026673_11_5_0"/>
<feature type="domain" description="Enoyl reductase (ER)" evidence="8">
    <location>
        <begin position="11"/>
        <end position="344"/>
    </location>
</feature>
<dbReference type="SUPFAM" id="SSF51735">
    <property type="entry name" value="NAD(P)-binding Rossmann-fold domains"/>
    <property type="match status" value="1"/>
</dbReference>
<dbReference type="GO" id="GO:0008270">
    <property type="term" value="F:zinc ion binding"/>
    <property type="evidence" value="ECO:0007669"/>
    <property type="project" value="InterPro"/>
</dbReference>
<dbReference type="PANTHER" id="PTHR43161">
    <property type="entry name" value="SORBITOL DEHYDROGENASE"/>
    <property type="match status" value="1"/>
</dbReference>
<evidence type="ECO:0000256" key="7">
    <source>
        <dbReference type="RuleBase" id="RU361277"/>
    </source>
</evidence>
<dbReference type="FunFam" id="3.40.50.720:FF:000068">
    <property type="entry name" value="Sorbitol dehydrogenase"/>
    <property type="match status" value="1"/>
</dbReference>
<gene>
    <name evidence="9" type="ORF">U27_05721</name>
</gene>
<comment type="cofactor">
    <cofactor evidence="1 7">
        <name>Zn(2+)</name>
        <dbReference type="ChEBI" id="CHEBI:29105"/>
    </cofactor>
</comment>
<dbReference type="Gene3D" id="3.90.180.10">
    <property type="entry name" value="Medium-chain alcohol dehydrogenases, catalytic domain"/>
    <property type="match status" value="1"/>
</dbReference>
<dbReference type="PANTHER" id="PTHR43161:SF9">
    <property type="entry name" value="SORBITOL DEHYDROGENASE"/>
    <property type="match status" value="1"/>
</dbReference>
<evidence type="ECO:0000256" key="3">
    <source>
        <dbReference type="ARBA" id="ARBA00022723"/>
    </source>
</evidence>
<dbReference type="CDD" id="cd05285">
    <property type="entry name" value="sorbitol_DH"/>
    <property type="match status" value="1"/>
</dbReference>
<dbReference type="AlphaFoldDB" id="A0A081C2E1"/>
<dbReference type="InterPro" id="IPR011032">
    <property type="entry name" value="GroES-like_sf"/>
</dbReference>
<reference evidence="9" key="1">
    <citation type="journal article" date="2015" name="PeerJ">
        <title>First genomic representation of candidate bacterial phylum KSB3 points to enhanced environmental sensing as a trigger of wastewater bulking.</title>
        <authorList>
            <person name="Sekiguchi Y."/>
            <person name="Ohashi A."/>
            <person name="Parks D.H."/>
            <person name="Yamauchi T."/>
            <person name="Tyson G.W."/>
            <person name="Hugenholtz P."/>
        </authorList>
    </citation>
    <scope>NUCLEOTIDE SEQUENCE [LARGE SCALE GENOMIC DNA]</scope>
</reference>
<evidence type="ECO:0000256" key="1">
    <source>
        <dbReference type="ARBA" id="ARBA00001947"/>
    </source>
</evidence>
<dbReference type="InterPro" id="IPR045306">
    <property type="entry name" value="SDH-like"/>
</dbReference>
<dbReference type="InterPro" id="IPR036291">
    <property type="entry name" value="NAD(P)-bd_dom_sf"/>
</dbReference>
<sequence length="350" mass="38433">MQKIKAAVMHGIDDVRIDEVDFPQMKAGEVLIKMKSVGVCGSDVHYYKHGKIGSYIVKKPMILGHECAGEIVEVASDVKNFKPGDRVAIEPGYTCRRCVYCKTGRYNLCPDVTFMATPPIDGAYIEYVAWPSDFVFHLPDNMTYDHGALMEPLAVGMHAVRRSRLKPGEPVLILGAGTIGLVTLLSAKAAGAGEIVVADLEDIRLNMAQKLGATKIINASKENTVEVIKDFTHGFGMEVVFETAGSVPTTQQTIELAARGGRIVWVGLAGEDRFPMPVLQAIDKELDIMGIFRYANVYPYAIQLVSTGRMNIDPLVTHRYNLENVKEALEVAYERRDGAVKVMIDIEGKA</sequence>
<keyword evidence="6" id="KW-0520">NAD</keyword>
<keyword evidence="4 7" id="KW-0862">Zinc</keyword>
<evidence type="ECO:0000256" key="4">
    <source>
        <dbReference type="ARBA" id="ARBA00022833"/>
    </source>
</evidence>
<evidence type="ECO:0000313" key="10">
    <source>
        <dbReference type="Proteomes" id="UP000030661"/>
    </source>
</evidence>
<name>A0A081C2E1_VECG1</name>
<dbReference type="InterPro" id="IPR013154">
    <property type="entry name" value="ADH-like_N"/>
</dbReference>
<dbReference type="SUPFAM" id="SSF50129">
    <property type="entry name" value="GroES-like"/>
    <property type="match status" value="1"/>
</dbReference>
<dbReference type="SMART" id="SM00829">
    <property type="entry name" value="PKS_ER"/>
    <property type="match status" value="1"/>
</dbReference>
<proteinExistence type="inferred from homology"/>
<dbReference type="Gene3D" id="3.40.50.720">
    <property type="entry name" value="NAD(P)-binding Rossmann-like Domain"/>
    <property type="match status" value="1"/>
</dbReference>
<evidence type="ECO:0000313" key="9">
    <source>
        <dbReference type="EMBL" id="GAK58746.1"/>
    </source>
</evidence>
<accession>A0A081C2E1</accession>
<evidence type="ECO:0000256" key="5">
    <source>
        <dbReference type="ARBA" id="ARBA00023002"/>
    </source>
</evidence>
<dbReference type="Pfam" id="PF00107">
    <property type="entry name" value="ADH_zinc_N"/>
    <property type="match status" value="1"/>
</dbReference>
<evidence type="ECO:0000259" key="8">
    <source>
        <dbReference type="SMART" id="SM00829"/>
    </source>
</evidence>
<keyword evidence="10" id="KW-1185">Reference proteome</keyword>
<dbReference type="PROSITE" id="PS00059">
    <property type="entry name" value="ADH_ZINC"/>
    <property type="match status" value="1"/>
</dbReference>
<dbReference type="eggNOG" id="COG1063">
    <property type="taxonomic scope" value="Bacteria"/>
</dbReference>
<dbReference type="InterPro" id="IPR013149">
    <property type="entry name" value="ADH-like_C"/>
</dbReference>
<dbReference type="STRING" id="1499967.U27_05721"/>
<protein>
    <submittedName>
        <fullName evidence="9">GutB protein</fullName>
    </submittedName>
</protein>
<keyword evidence="3 7" id="KW-0479">Metal-binding</keyword>
<organism evidence="9">
    <name type="scientific">Vecturithrix granuli</name>
    <dbReference type="NCBI Taxonomy" id="1499967"/>
    <lineage>
        <taxon>Bacteria</taxon>
        <taxon>Candidatus Moduliflexota</taxon>
        <taxon>Candidatus Vecturitrichia</taxon>
        <taxon>Candidatus Vecturitrichales</taxon>
        <taxon>Candidatus Vecturitrichaceae</taxon>
        <taxon>Candidatus Vecturithrix</taxon>
    </lineage>
</organism>